<evidence type="ECO:0000313" key="2">
    <source>
        <dbReference type="Proteomes" id="UP001589607"/>
    </source>
</evidence>
<comment type="caution">
    <text evidence="1">The sequence shown here is derived from an EMBL/GenBank/DDBJ whole genome shotgun (WGS) entry which is preliminary data.</text>
</comment>
<accession>A0ABV5GU72</accession>
<proteinExistence type="predicted"/>
<dbReference type="EMBL" id="JBHMEY010000096">
    <property type="protein sequence ID" value="MFB9098942.1"/>
    <property type="molecule type" value="Genomic_DNA"/>
</dbReference>
<sequence>MKYYMALLPLLFLINNGYGQIQCEQYDQIILEIKESKELKDYVKKNNIKRINFDIPHFLSPFCESAFHFYSIKLSKTETEYCKTDNWLFTDLTIEEAYLKQKSDKKNTLILYFSNVVENQIIIEVRSKKFSPESLLFLYKITENTIVKTETLFKIIN</sequence>
<dbReference type="RefSeq" id="WP_236457278.1">
    <property type="nucleotide sequence ID" value="NZ_CBCSGE010000012.1"/>
</dbReference>
<reference evidence="1 2" key="1">
    <citation type="submission" date="2024-09" db="EMBL/GenBank/DDBJ databases">
        <authorList>
            <person name="Sun Q."/>
            <person name="Mori K."/>
        </authorList>
    </citation>
    <scope>NUCLEOTIDE SEQUENCE [LARGE SCALE GENOMIC DNA]</scope>
    <source>
        <strain evidence="1 2">CECT 7955</strain>
    </source>
</reference>
<organism evidence="1 2">
    <name type="scientific">Flavobacterium jumunjinense</name>
    <dbReference type="NCBI Taxonomy" id="998845"/>
    <lineage>
        <taxon>Bacteria</taxon>
        <taxon>Pseudomonadati</taxon>
        <taxon>Bacteroidota</taxon>
        <taxon>Flavobacteriia</taxon>
        <taxon>Flavobacteriales</taxon>
        <taxon>Flavobacteriaceae</taxon>
        <taxon>Flavobacterium</taxon>
    </lineage>
</organism>
<protein>
    <submittedName>
        <fullName evidence="1">Uncharacterized protein</fullName>
    </submittedName>
</protein>
<gene>
    <name evidence="1" type="ORF">ACFFVF_20735</name>
</gene>
<evidence type="ECO:0000313" key="1">
    <source>
        <dbReference type="EMBL" id="MFB9098942.1"/>
    </source>
</evidence>
<keyword evidence="2" id="KW-1185">Reference proteome</keyword>
<name>A0ABV5GU72_9FLAO</name>
<dbReference type="Proteomes" id="UP001589607">
    <property type="component" value="Unassembled WGS sequence"/>
</dbReference>